<dbReference type="InterPro" id="IPR026893">
    <property type="entry name" value="Tyr/Ser_Pase_IphP-type"/>
</dbReference>
<evidence type="ECO:0000313" key="2">
    <source>
        <dbReference type="EMBL" id="MBB4948050.1"/>
    </source>
</evidence>
<dbReference type="PROSITE" id="PS00383">
    <property type="entry name" value="TYR_PHOSPHATASE_1"/>
    <property type="match status" value="1"/>
</dbReference>
<dbReference type="Pfam" id="PF13350">
    <property type="entry name" value="Y_phosphatase3"/>
    <property type="match status" value="1"/>
</dbReference>
<dbReference type="PANTHER" id="PTHR31126:SF1">
    <property type="entry name" value="TYROSINE SPECIFIC PROTEIN PHOSPHATASES DOMAIN-CONTAINING PROTEIN"/>
    <property type="match status" value="1"/>
</dbReference>
<comment type="caution">
    <text evidence="2">The sequence shown here is derived from an EMBL/GenBank/DDBJ whole genome shotgun (WGS) entry which is preliminary data.</text>
</comment>
<sequence length="237" mass="25524">MTTDREFDATSTLLAVPDVQNFRDAGVGGLRTGLLFRSGSLNRMTPDGAQRLKALGVRTVIDLRTAAELAVWPNERHGLTYRQHHLPLVPDNDGSKPTWPATQAEAYPFMAEVGGPAVAGAVRRLAEPDAFPAVIHCAVGKDRTGLTIAVIHSLAGLSEAEIMTDYLRSNAGLGLDQGPLPYTDEHGRQQFAHPVRSDNLLAALARIDALHGSIPAYLRAHGVTDTELDTLRDALRP</sequence>
<dbReference type="Proteomes" id="UP000573327">
    <property type="component" value="Unassembled WGS sequence"/>
</dbReference>
<proteinExistence type="inferred from homology"/>
<gene>
    <name evidence="2" type="ORF">F4556_003585</name>
</gene>
<accession>A0A7W7SCP7</accession>
<comment type="similarity">
    <text evidence="1">Belongs to the protein-tyrosine phosphatase family.</text>
</comment>
<dbReference type="GO" id="GO:0004725">
    <property type="term" value="F:protein tyrosine phosphatase activity"/>
    <property type="evidence" value="ECO:0007669"/>
    <property type="project" value="UniProtKB-EC"/>
</dbReference>
<evidence type="ECO:0000313" key="3">
    <source>
        <dbReference type="Proteomes" id="UP000573327"/>
    </source>
</evidence>
<dbReference type="RefSeq" id="WP_184916947.1">
    <property type="nucleotide sequence ID" value="NZ_JACHJR010000001.1"/>
</dbReference>
<keyword evidence="2" id="KW-0378">Hydrolase</keyword>
<dbReference type="EMBL" id="JACHJR010000001">
    <property type="protein sequence ID" value="MBB4948050.1"/>
    <property type="molecule type" value="Genomic_DNA"/>
</dbReference>
<dbReference type="InterPro" id="IPR016130">
    <property type="entry name" value="Tyr_Pase_AS"/>
</dbReference>
<organism evidence="2 3">
    <name type="scientific">Kitasatospora gansuensis</name>
    <dbReference type="NCBI Taxonomy" id="258050"/>
    <lineage>
        <taxon>Bacteria</taxon>
        <taxon>Bacillati</taxon>
        <taxon>Actinomycetota</taxon>
        <taxon>Actinomycetes</taxon>
        <taxon>Kitasatosporales</taxon>
        <taxon>Streptomycetaceae</taxon>
        <taxon>Kitasatospora</taxon>
    </lineage>
</organism>
<dbReference type="InterPro" id="IPR029021">
    <property type="entry name" value="Prot-tyrosine_phosphatase-like"/>
</dbReference>
<dbReference type="EC" id="3.1.3.48" evidence="2"/>
<dbReference type="AlphaFoldDB" id="A0A7W7SCP7"/>
<dbReference type="SUPFAM" id="SSF52799">
    <property type="entry name" value="(Phosphotyrosine protein) phosphatases II"/>
    <property type="match status" value="1"/>
</dbReference>
<dbReference type="PANTHER" id="PTHR31126">
    <property type="entry name" value="TYROSINE-PROTEIN PHOSPHATASE"/>
    <property type="match status" value="1"/>
</dbReference>
<protein>
    <submittedName>
        <fullName evidence="2">Protein-tyrosine phosphatase</fullName>
        <ecNumber evidence="2">3.1.3.48</ecNumber>
    </submittedName>
</protein>
<keyword evidence="3" id="KW-1185">Reference proteome</keyword>
<name>A0A7W7SCP7_9ACTN</name>
<dbReference type="Gene3D" id="3.90.190.10">
    <property type="entry name" value="Protein tyrosine phosphatase superfamily"/>
    <property type="match status" value="1"/>
</dbReference>
<reference evidence="2 3" key="1">
    <citation type="submission" date="2020-08" db="EMBL/GenBank/DDBJ databases">
        <title>Sequencing the genomes of 1000 actinobacteria strains.</title>
        <authorList>
            <person name="Klenk H.-P."/>
        </authorList>
    </citation>
    <scope>NUCLEOTIDE SEQUENCE [LARGE SCALE GENOMIC DNA]</scope>
    <source>
        <strain evidence="2 3">DSM 44786</strain>
    </source>
</reference>
<evidence type="ECO:0000256" key="1">
    <source>
        <dbReference type="ARBA" id="ARBA00009580"/>
    </source>
</evidence>